<evidence type="ECO:0000313" key="9">
    <source>
        <dbReference type="Proteomes" id="UP000288812"/>
    </source>
</evidence>
<name>A0A437S742_9FIRM</name>
<evidence type="ECO:0000256" key="1">
    <source>
        <dbReference type="ARBA" id="ARBA00004236"/>
    </source>
</evidence>
<evidence type="ECO:0000256" key="2">
    <source>
        <dbReference type="ARBA" id="ARBA00022475"/>
    </source>
</evidence>
<protein>
    <submittedName>
        <fullName evidence="8">Sodium pump decarboxylase subunit gamma</fullName>
    </submittedName>
</protein>
<evidence type="ECO:0000256" key="5">
    <source>
        <dbReference type="ARBA" id="ARBA00023136"/>
    </source>
</evidence>
<dbReference type="Proteomes" id="UP000288812">
    <property type="component" value="Unassembled WGS sequence"/>
</dbReference>
<dbReference type="AlphaFoldDB" id="A0A437S742"/>
<keyword evidence="4 7" id="KW-1133">Transmembrane helix</keyword>
<feature type="region of interest" description="Disordered" evidence="6">
    <location>
        <begin position="43"/>
        <end position="62"/>
    </location>
</feature>
<comment type="caution">
    <text evidence="8">The sequence shown here is derived from an EMBL/GenBank/DDBJ whole genome shotgun (WGS) entry which is preliminary data.</text>
</comment>
<evidence type="ECO:0000313" key="8">
    <source>
        <dbReference type="EMBL" id="RVU54737.1"/>
    </source>
</evidence>
<sequence length="121" mass="12356">MTMGTVGDALKISATGFALVFLALVCLGVFITIVSKIVGAIEKNTPKGDAGPKQPAKPTAKPVVEDKVDTALLAAIIGAVSEETKLSVDKFTITSIEERKSDDALVAAIVGAVSAEADLSN</sequence>
<accession>A0A437S742</accession>
<dbReference type="GO" id="GO:0015081">
    <property type="term" value="F:sodium ion transmembrane transporter activity"/>
    <property type="evidence" value="ECO:0007669"/>
    <property type="project" value="InterPro"/>
</dbReference>
<evidence type="ECO:0000256" key="3">
    <source>
        <dbReference type="ARBA" id="ARBA00022692"/>
    </source>
</evidence>
<dbReference type="InterPro" id="IPR005899">
    <property type="entry name" value="Na_pump_deCOase"/>
</dbReference>
<evidence type="ECO:0000256" key="6">
    <source>
        <dbReference type="SAM" id="MobiDB-lite"/>
    </source>
</evidence>
<evidence type="ECO:0000256" key="7">
    <source>
        <dbReference type="SAM" id="Phobius"/>
    </source>
</evidence>
<comment type="subcellular location">
    <subcellularLocation>
        <location evidence="1">Cell membrane</location>
    </subcellularLocation>
</comment>
<dbReference type="GO" id="GO:0036376">
    <property type="term" value="P:sodium ion export across plasma membrane"/>
    <property type="evidence" value="ECO:0007669"/>
    <property type="project" value="InterPro"/>
</dbReference>
<evidence type="ECO:0000256" key="4">
    <source>
        <dbReference type="ARBA" id="ARBA00022989"/>
    </source>
</evidence>
<dbReference type="GO" id="GO:0005886">
    <property type="term" value="C:plasma membrane"/>
    <property type="evidence" value="ECO:0007669"/>
    <property type="project" value="UniProtKB-SubCell"/>
</dbReference>
<proteinExistence type="predicted"/>
<dbReference type="EMBL" id="RLIH01000007">
    <property type="protein sequence ID" value="RVU54737.1"/>
    <property type="molecule type" value="Genomic_DNA"/>
</dbReference>
<keyword evidence="2" id="KW-1003">Cell membrane</keyword>
<dbReference type="OrthoDB" id="1701550at2"/>
<dbReference type="Pfam" id="PF04277">
    <property type="entry name" value="OAD_gamma"/>
    <property type="match status" value="1"/>
</dbReference>
<reference evidence="8 9" key="1">
    <citation type="submission" date="2018-11" db="EMBL/GenBank/DDBJ databases">
        <title>Genome sequencing and assembly of Anaerosphaera sp. nov., GS7-6-2.</title>
        <authorList>
            <person name="Rettenmaier R."/>
            <person name="Liebl W."/>
            <person name="Zverlov V."/>
        </authorList>
    </citation>
    <scope>NUCLEOTIDE SEQUENCE [LARGE SCALE GENOMIC DNA]</scope>
    <source>
        <strain evidence="8 9">GS7-6-2</strain>
    </source>
</reference>
<keyword evidence="3 7" id="KW-0812">Transmembrane</keyword>
<gene>
    <name evidence="8" type="ORF">EF514_06100</name>
</gene>
<organism evidence="8 9">
    <name type="scientific">Anaerosphaera multitolerans</name>
    <dbReference type="NCBI Taxonomy" id="2487351"/>
    <lineage>
        <taxon>Bacteria</taxon>
        <taxon>Bacillati</taxon>
        <taxon>Bacillota</taxon>
        <taxon>Tissierellia</taxon>
        <taxon>Tissierellales</taxon>
        <taxon>Peptoniphilaceae</taxon>
        <taxon>Anaerosphaera</taxon>
    </lineage>
</organism>
<feature type="transmembrane region" description="Helical" evidence="7">
    <location>
        <begin position="12"/>
        <end position="34"/>
    </location>
</feature>
<keyword evidence="9" id="KW-1185">Reference proteome</keyword>
<keyword evidence="5 7" id="KW-0472">Membrane</keyword>